<comment type="subcellular location">
    <subcellularLocation>
        <location evidence="2">Cytoplasm</location>
    </subcellularLocation>
</comment>
<dbReference type="GO" id="GO:0043024">
    <property type="term" value="F:ribosomal small subunit binding"/>
    <property type="evidence" value="ECO:0007669"/>
    <property type="project" value="TreeGrafter"/>
</dbReference>
<proteinExistence type="inferred from homology"/>
<dbReference type="PANTHER" id="PTHR33515:SF1">
    <property type="entry name" value="RIBOSOME-BINDING FACTOR A, CHLOROPLASTIC-RELATED"/>
    <property type="match status" value="1"/>
</dbReference>
<dbReference type="PROSITE" id="PS01319">
    <property type="entry name" value="RBFA"/>
    <property type="match status" value="1"/>
</dbReference>
<comment type="similarity">
    <text evidence="2">Belongs to the RbfA family.</text>
</comment>
<dbReference type="AlphaFoldDB" id="E0TFQ7"/>
<dbReference type="KEGG" id="pbr:PB2503_04987"/>
<dbReference type="InterPro" id="IPR023799">
    <property type="entry name" value="RbfA_dom_sf"/>
</dbReference>
<comment type="function">
    <text evidence="2">One of several proteins that assist in the late maturation steps of the functional core of the 30S ribosomal subunit. Associates with free 30S ribosomal subunits (but not with 30S subunits that are part of 70S ribosomes or polysomes). Required for efficient processing of 16S rRNA. May interact with the 5'-terminal helix region of 16S rRNA.</text>
</comment>
<dbReference type="GO" id="GO:0030490">
    <property type="term" value="P:maturation of SSU-rRNA"/>
    <property type="evidence" value="ECO:0007669"/>
    <property type="project" value="UniProtKB-UniRule"/>
</dbReference>
<keyword evidence="4" id="KW-1185">Reference proteome</keyword>
<evidence type="ECO:0000256" key="1">
    <source>
        <dbReference type="ARBA" id="ARBA00022517"/>
    </source>
</evidence>
<name>E0TFQ7_PARBH</name>
<evidence type="ECO:0000313" key="4">
    <source>
        <dbReference type="Proteomes" id="UP000001302"/>
    </source>
</evidence>
<dbReference type="EMBL" id="CP002156">
    <property type="protein sequence ID" value="ADM09072.1"/>
    <property type="molecule type" value="Genomic_DNA"/>
</dbReference>
<dbReference type="Gene3D" id="3.30.300.20">
    <property type="match status" value="1"/>
</dbReference>
<dbReference type="SUPFAM" id="SSF89919">
    <property type="entry name" value="Ribosome-binding factor A, RbfA"/>
    <property type="match status" value="1"/>
</dbReference>
<dbReference type="GO" id="GO:0005829">
    <property type="term" value="C:cytosol"/>
    <property type="evidence" value="ECO:0007669"/>
    <property type="project" value="TreeGrafter"/>
</dbReference>
<gene>
    <name evidence="2" type="primary">rbfA</name>
    <name evidence="3" type="ordered locus">PB2503_04987</name>
</gene>
<sequence>MIRHALAEMFQREEIHEEAFPTTPVTITEVRVSPDLKSATVFCSALGKDVFDEEVAQLNAISGAIRQVLGRKITMKYTPSLKFLPDETFEEAARINALLKETRRVD</sequence>
<dbReference type="HAMAP" id="MF_00003">
    <property type="entry name" value="RbfA"/>
    <property type="match status" value="1"/>
</dbReference>
<protein>
    <recommendedName>
        <fullName evidence="2">Ribosome-binding factor A</fullName>
    </recommendedName>
</protein>
<evidence type="ECO:0000313" key="3">
    <source>
        <dbReference type="EMBL" id="ADM09072.1"/>
    </source>
</evidence>
<reference evidence="3 4" key="2">
    <citation type="journal article" date="2011" name="J. Bacteriol.">
        <title>Complete genome sequence of strain HTCC2503T of Parvularcula bermudensis, the type species of the order "Parvularculales" in the class Alphaproteobacteria.</title>
        <authorList>
            <person name="Oh H.M."/>
            <person name="Kang I."/>
            <person name="Vergin K.L."/>
            <person name="Kang D."/>
            <person name="Rhee K.H."/>
            <person name="Giovannoni S.J."/>
            <person name="Cho J.C."/>
        </authorList>
    </citation>
    <scope>NUCLEOTIDE SEQUENCE [LARGE SCALE GENOMIC DNA]</scope>
    <source>
        <strain evidence="4">ATCC BAA-594 / HTCC2503 / KCTC 12087</strain>
    </source>
</reference>
<dbReference type="HOGENOM" id="CLU_089475_1_0_5"/>
<comment type="subunit">
    <text evidence="2">Monomer. Binds 30S ribosomal subunits, but not 50S ribosomal subunits or 70S ribosomes.</text>
</comment>
<dbReference type="InterPro" id="IPR000238">
    <property type="entry name" value="RbfA"/>
</dbReference>
<keyword evidence="1 2" id="KW-0690">Ribosome biogenesis</keyword>
<reference evidence="4" key="1">
    <citation type="submission" date="2010-08" db="EMBL/GenBank/DDBJ databases">
        <title>Genome sequence of Parvularcula bermudensis HTCC2503.</title>
        <authorList>
            <person name="Kang D.-M."/>
            <person name="Oh H.-M."/>
            <person name="Cho J.-C."/>
        </authorList>
    </citation>
    <scope>NUCLEOTIDE SEQUENCE [LARGE SCALE GENOMIC DNA]</scope>
    <source>
        <strain evidence="4">ATCC BAA-594 / HTCC2503 / KCTC 12087</strain>
    </source>
</reference>
<dbReference type="eggNOG" id="COG0858">
    <property type="taxonomic scope" value="Bacteria"/>
</dbReference>
<dbReference type="Proteomes" id="UP000001302">
    <property type="component" value="Chromosome"/>
</dbReference>
<dbReference type="STRING" id="314260.PB2503_04987"/>
<keyword evidence="2" id="KW-0963">Cytoplasm</keyword>
<dbReference type="NCBIfam" id="TIGR00082">
    <property type="entry name" value="rbfA"/>
    <property type="match status" value="1"/>
</dbReference>
<dbReference type="InterPro" id="IPR015946">
    <property type="entry name" value="KH_dom-like_a/b"/>
</dbReference>
<accession>E0TFQ7</accession>
<dbReference type="PANTHER" id="PTHR33515">
    <property type="entry name" value="RIBOSOME-BINDING FACTOR A, CHLOROPLASTIC-RELATED"/>
    <property type="match status" value="1"/>
</dbReference>
<dbReference type="InterPro" id="IPR020053">
    <property type="entry name" value="Ribosome-bd_factorA_CS"/>
</dbReference>
<organism evidence="3 4">
    <name type="scientific">Parvularcula bermudensis (strain ATCC BAA-594 / HTCC2503 / KCTC 12087)</name>
    <dbReference type="NCBI Taxonomy" id="314260"/>
    <lineage>
        <taxon>Bacteria</taxon>
        <taxon>Pseudomonadati</taxon>
        <taxon>Pseudomonadota</taxon>
        <taxon>Alphaproteobacteria</taxon>
        <taxon>Parvularculales</taxon>
        <taxon>Parvularculaceae</taxon>
        <taxon>Parvularcula</taxon>
    </lineage>
</organism>
<dbReference type="Pfam" id="PF02033">
    <property type="entry name" value="RBFA"/>
    <property type="match status" value="1"/>
</dbReference>
<evidence type="ECO:0000256" key="2">
    <source>
        <dbReference type="HAMAP-Rule" id="MF_00003"/>
    </source>
</evidence>